<evidence type="ECO:0000313" key="2">
    <source>
        <dbReference type="EMBL" id="MFC3702231.1"/>
    </source>
</evidence>
<proteinExistence type="predicted"/>
<dbReference type="RefSeq" id="WP_290281453.1">
    <property type="nucleotide sequence ID" value="NZ_JAUFQI010000001.1"/>
</dbReference>
<protein>
    <recommendedName>
        <fullName evidence="4">Lipopolysaccharide assembly protein A domain-containing protein</fullName>
    </recommendedName>
</protein>
<dbReference type="EMBL" id="JBHRYN010000012">
    <property type="protein sequence ID" value="MFC3702231.1"/>
    <property type="molecule type" value="Genomic_DNA"/>
</dbReference>
<feature type="transmembrane region" description="Helical" evidence="1">
    <location>
        <begin position="41"/>
        <end position="63"/>
    </location>
</feature>
<name>A0ABV7WSP8_9GAMM</name>
<evidence type="ECO:0008006" key="4">
    <source>
        <dbReference type="Google" id="ProtNLM"/>
    </source>
</evidence>
<reference evidence="3" key="1">
    <citation type="journal article" date="2019" name="Int. J. Syst. Evol. Microbiol.">
        <title>The Global Catalogue of Microorganisms (GCM) 10K type strain sequencing project: providing services to taxonomists for standard genome sequencing and annotation.</title>
        <authorList>
            <consortium name="The Broad Institute Genomics Platform"/>
            <consortium name="The Broad Institute Genome Sequencing Center for Infectious Disease"/>
            <person name="Wu L."/>
            <person name="Ma J."/>
        </authorList>
    </citation>
    <scope>NUCLEOTIDE SEQUENCE [LARGE SCALE GENOMIC DNA]</scope>
    <source>
        <strain evidence="3">CECT 8288</strain>
    </source>
</reference>
<keyword evidence="1" id="KW-1133">Transmembrane helix</keyword>
<sequence length="64" mass="7201">MRLVKILLVLVLLVLGWIVGWSNNANTTLAFLNAQTPSLPLFVWLFLSIFVGFIIGLLASRLFR</sequence>
<keyword evidence="3" id="KW-1185">Reference proteome</keyword>
<keyword evidence="1" id="KW-0812">Transmembrane</keyword>
<accession>A0ABV7WSP8</accession>
<evidence type="ECO:0000313" key="3">
    <source>
        <dbReference type="Proteomes" id="UP001595710"/>
    </source>
</evidence>
<keyword evidence="1" id="KW-0472">Membrane</keyword>
<gene>
    <name evidence="2" type="ORF">ACFOND_11315</name>
</gene>
<comment type="caution">
    <text evidence="2">The sequence shown here is derived from an EMBL/GenBank/DDBJ whole genome shotgun (WGS) entry which is preliminary data.</text>
</comment>
<evidence type="ECO:0000256" key="1">
    <source>
        <dbReference type="SAM" id="Phobius"/>
    </source>
</evidence>
<dbReference type="Proteomes" id="UP001595710">
    <property type="component" value="Unassembled WGS sequence"/>
</dbReference>
<organism evidence="2 3">
    <name type="scientific">Reinekea marina</name>
    <dbReference type="NCBI Taxonomy" id="1310421"/>
    <lineage>
        <taxon>Bacteria</taxon>
        <taxon>Pseudomonadati</taxon>
        <taxon>Pseudomonadota</taxon>
        <taxon>Gammaproteobacteria</taxon>
        <taxon>Oceanospirillales</taxon>
        <taxon>Saccharospirillaceae</taxon>
        <taxon>Reinekea</taxon>
    </lineage>
</organism>